<dbReference type="HOGENOM" id="CLU_2256000_0_0_4"/>
<feature type="non-terminal residue" evidence="2">
    <location>
        <position position="1"/>
    </location>
</feature>
<feature type="non-terminal residue" evidence="2">
    <location>
        <position position="113"/>
    </location>
</feature>
<reference evidence="2 3" key="1">
    <citation type="submission" date="2011-11" db="EMBL/GenBank/DDBJ databases">
        <authorList>
            <person name="Weinstock G."/>
            <person name="Sodergren E."/>
            <person name="Clifton S."/>
            <person name="Fulton L."/>
            <person name="Fulton B."/>
            <person name="Courtney L."/>
            <person name="Fronick C."/>
            <person name="Harrison M."/>
            <person name="Strong C."/>
            <person name="Farmer C."/>
            <person name="Delahaunty K."/>
            <person name="Markovic C."/>
            <person name="Hall O."/>
            <person name="Minx P."/>
            <person name="Tomlinson C."/>
            <person name="Mitreva M."/>
            <person name="Hou S."/>
            <person name="Chen J."/>
            <person name="Wollam A."/>
            <person name="Pepin K.H."/>
            <person name="Johnson M."/>
            <person name="Bhonagiri V."/>
            <person name="Zhang X."/>
            <person name="Suruliraj S."/>
            <person name="Warren W."/>
            <person name="Chinwalla A."/>
            <person name="Mardis E.R."/>
            <person name="Wilson R.K."/>
        </authorList>
    </citation>
    <scope>NUCLEOTIDE SEQUENCE [LARGE SCALE GENOMIC DNA]</scope>
    <source>
        <strain evidence="2 3">YIT 11816</strain>
    </source>
</reference>
<dbReference type="PANTHER" id="PTHR36566:SF1">
    <property type="entry name" value="PYRIDINIUM-3,5-BISTHIOCARBOXYLIC ACID MONONUCLEOTIDE NICKEL INSERTION PROTEIN"/>
    <property type="match status" value="1"/>
</dbReference>
<gene>
    <name evidence="2" type="ORF">HMPREF9440_01908</name>
</gene>
<dbReference type="Proteomes" id="UP000004956">
    <property type="component" value="Unassembled WGS sequence"/>
</dbReference>
<keyword evidence="1" id="KW-0533">Nickel</keyword>
<sequence length="113" mass="12391">FDLPKEHHARTPADIERFYAASTLSPDARRIAARIWSEVSRAEAAVHGMDLSEVHFHEIGRRANIYAVGMIAELFVKAGVERFVVSPIPLADNEVECAHGTVPYPAPALAAML</sequence>
<comment type="caution">
    <text evidence="2">The sequence shown here is derived from an EMBL/GenBank/DDBJ whole genome shotgun (WGS) entry which is preliminary data.</text>
</comment>
<proteinExistence type="predicted"/>
<evidence type="ECO:0000313" key="3">
    <source>
        <dbReference type="Proteomes" id="UP000004956"/>
    </source>
</evidence>
<keyword evidence="3" id="KW-1185">Reference proteome</keyword>
<evidence type="ECO:0000313" key="2">
    <source>
        <dbReference type="EMBL" id="EHY30732.1"/>
    </source>
</evidence>
<dbReference type="EMBL" id="AFBQ01000287">
    <property type="protein sequence ID" value="EHY30732.1"/>
    <property type="molecule type" value="Genomic_DNA"/>
</dbReference>
<organism evidence="2 3">
    <name type="scientific">Sutterella parvirubra YIT 11816</name>
    <dbReference type="NCBI Taxonomy" id="762967"/>
    <lineage>
        <taxon>Bacteria</taxon>
        <taxon>Pseudomonadati</taxon>
        <taxon>Pseudomonadota</taxon>
        <taxon>Betaproteobacteria</taxon>
        <taxon>Burkholderiales</taxon>
        <taxon>Sutterellaceae</taxon>
        <taxon>Sutterella</taxon>
    </lineage>
</organism>
<dbReference type="STRING" id="762967.HMPREF9440_01908"/>
<dbReference type="PANTHER" id="PTHR36566">
    <property type="entry name" value="NICKEL INSERTION PROTEIN-RELATED"/>
    <property type="match status" value="1"/>
</dbReference>
<protein>
    <submittedName>
        <fullName evidence="2">Uncharacterized protein</fullName>
    </submittedName>
</protein>
<dbReference type="AlphaFoldDB" id="H3KGM6"/>
<name>H3KGM6_9BURK</name>
<dbReference type="InterPro" id="IPR002822">
    <property type="entry name" value="Ni_insertion"/>
</dbReference>
<evidence type="ECO:0000256" key="1">
    <source>
        <dbReference type="ARBA" id="ARBA00022596"/>
    </source>
</evidence>
<accession>H3KGM6</accession>
<dbReference type="Pfam" id="PF01969">
    <property type="entry name" value="Ni_insertion"/>
    <property type="match status" value="1"/>
</dbReference>